<dbReference type="InterPro" id="IPR028087">
    <property type="entry name" value="Tad_N"/>
</dbReference>
<keyword evidence="1" id="KW-1133">Transmembrane helix</keyword>
<keyword evidence="1" id="KW-0812">Transmembrane</keyword>
<name>A0ABY4MZL4_9MICO</name>
<evidence type="ECO:0000259" key="2">
    <source>
        <dbReference type="Pfam" id="PF13400"/>
    </source>
</evidence>
<evidence type="ECO:0000256" key="1">
    <source>
        <dbReference type="SAM" id="Phobius"/>
    </source>
</evidence>
<gene>
    <name evidence="3" type="ORF">M3M28_05310</name>
</gene>
<accession>A0ABY4MZL4</accession>
<organism evidence="3">
    <name type="scientific">Gulosibacter sediminis</name>
    <dbReference type="NCBI Taxonomy" id="1729695"/>
    <lineage>
        <taxon>Bacteria</taxon>
        <taxon>Bacillati</taxon>
        <taxon>Actinomycetota</taxon>
        <taxon>Actinomycetes</taxon>
        <taxon>Micrococcales</taxon>
        <taxon>Microbacteriaceae</taxon>
        <taxon>Gulosibacter</taxon>
    </lineage>
</organism>
<dbReference type="EMBL" id="CP097160">
    <property type="protein sequence ID" value="UQN15870.1"/>
    <property type="molecule type" value="Genomic_DNA"/>
</dbReference>
<evidence type="ECO:0000313" key="3">
    <source>
        <dbReference type="EMBL" id="UQN15870.1"/>
    </source>
</evidence>
<sequence length="141" mass="14995">MRQLLARERGSITPLAIIYVAVALLAALVLAGAGSLYLERKQLLELADAAALAAAQSFDLDAVHLDGDGVRVQLDPEQVRERAADYVERYGPDDARVTQVRVDGDTVAITVTGTWQAPFVNDVVPAAIEVTVTAIAVADLQ</sequence>
<dbReference type="Pfam" id="PF13400">
    <property type="entry name" value="Tad"/>
    <property type="match status" value="1"/>
</dbReference>
<feature type="domain" description="Putative Flp pilus-assembly TadG-like N-terminal" evidence="2">
    <location>
        <begin position="10"/>
        <end position="56"/>
    </location>
</feature>
<protein>
    <submittedName>
        <fullName evidence="3">Pilus assembly protein TadG-related protein</fullName>
    </submittedName>
</protein>
<reference evidence="3" key="1">
    <citation type="submission" date="2022-05" db="EMBL/GenBank/DDBJ databases">
        <title>Complete genome sequence of toluene-degrading Gulosibacter sediminis strain ACHW.36C.</title>
        <authorList>
            <person name="Wai A.C."/>
            <person name="Lai G.K."/>
            <person name="Griffin S.D."/>
            <person name="Leung F.C."/>
        </authorList>
    </citation>
    <scope>NUCLEOTIDE SEQUENCE [LARGE SCALE GENOMIC DNA]</scope>
    <source>
        <strain evidence="3">ACHW.36C</strain>
    </source>
</reference>
<keyword evidence="1" id="KW-0472">Membrane</keyword>
<feature type="transmembrane region" description="Helical" evidence="1">
    <location>
        <begin position="12"/>
        <end position="38"/>
    </location>
</feature>
<proteinExistence type="predicted"/>